<dbReference type="AlphaFoldDB" id="A0A327WC04"/>
<comment type="caution">
    <text evidence="1">The sequence shown here is derived from an EMBL/GenBank/DDBJ whole genome shotgun (WGS) entry which is preliminary data.</text>
</comment>
<name>A0A327WC04_9BACT</name>
<sequence>MCFRAAKISSRLIFQNKFSKKFKITVCTIRKTRSE</sequence>
<gene>
    <name evidence="1" type="ORF">CLV59_103639</name>
</gene>
<reference evidence="1 2" key="1">
    <citation type="submission" date="2018-06" db="EMBL/GenBank/DDBJ databases">
        <title>Genomic Encyclopedia of Archaeal and Bacterial Type Strains, Phase II (KMG-II): from individual species to whole genera.</title>
        <authorList>
            <person name="Goeker M."/>
        </authorList>
    </citation>
    <scope>NUCLEOTIDE SEQUENCE [LARGE SCALE GENOMIC DNA]</scope>
    <source>
        <strain evidence="1 2">DSM 29821</strain>
    </source>
</reference>
<accession>A0A327WC04</accession>
<evidence type="ECO:0000313" key="1">
    <source>
        <dbReference type="EMBL" id="RAJ83668.1"/>
    </source>
</evidence>
<dbReference type="EMBL" id="QLMA01000003">
    <property type="protein sequence ID" value="RAJ83668.1"/>
    <property type="molecule type" value="Genomic_DNA"/>
</dbReference>
<evidence type="ECO:0000313" key="2">
    <source>
        <dbReference type="Proteomes" id="UP000249819"/>
    </source>
</evidence>
<proteinExistence type="predicted"/>
<keyword evidence="2" id="KW-1185">Reference proteome</keyword>
<protein>
    <submittedName>
        <fullName evidence="1">Uncharacterized protein</fullName>
    </submittedName>
</protein>
<dbReference type="Proteomes" id="UP000249819">
    <property type="component" value="Unassembled WGS sequence"/>
</dbReference>
<organism evidence="1 2">
    <name type="scientific">Chitinophaga dinghuensis</name>
    <dbReference type="NCBI Taxonomy" id="1539050"/>
    <lineage>
        <taxon>Bacteria</taxon>
        <taxon>Pseudomonadati</taxon>
        <taxon>Bacteroidota</taxon>
        <taxon>Chitinophagia</taxon>
        <taxon>Chitinophagales</taxon>
        <taxon>Chitinophagaceae</taxon>
        <taxon>Chitinophaga</taxon>
    </lineage>
</organism>